<name>A0ABX5E603_NONUL</name>
<comment type="caution">
    <text evidence="1">The sequence shown here is derived from an EMBL/GenBank/DDBJ whole genome shotgun (WGS) entry which is preliminary data.</text>
</comment>
<dbReference type="Proteomes" id="UP000239997">
    <property type="component" value="Unassembled WGS sequence"/>
</dbReference>
<evidence type="ECO:0000313" key="2">
    <source>
        <dbReference type="Proteomes" id="UP000239997"/>
    </source>
</evidence>
<reference evidence="1 2" key="1">
    <citation type="submission" date="2018-03" db="EMBL/GenBank/DDBJ databases">
        <title>Genomic Encyclopedia of Archaeal and Bacterial Type Strains, Phase II (KMG-II): from individual species to whole genera.</title>
        <authorList>
            <person name="Goeker M."/>
        </authorList>
    </citation>
    <scope>NUCLEOTIDE SEQUENCE [LARGE SCALE GENOMIC DNA]</scope>
    <source>
        <strain evidence="1 2">DSM 22727</strain>
    </source>
</reference>
<organism evidence="1 2">
    <name type="scientific">Nonlabens ulvanivorans</name>
    <name type="common">Persicivirga ulvanivorans</name>
    <dbReference type="NCBI Taxonomy" id="906888"/>
    <lineage>
        <taxon>Bacteria</taxon>
        <taxon>Pseudomonadati</taxon>
        <taxon>Bacteroidota</taxon>
        <taxon>Flavobacteriia</taxon>
        <taxon>Flavobacteriales</taxon>
        <taxon>Flavobacteriaceae</taxon>
        <taxon>Nonlabens</taxon>
    </lineage>
</organism>
<accession>A0ABX5E603</accession>
<keyword evidence="2" id="KW-1185">Reference proteome</keyword>
<sequence length="64" mass="7676">MSVFIVSCTLCRSYLRFRESELIKDPTFKPFDLFKVLVIKLSGPIFNEKYQILLRVYHVDYIEL</sequence>
<dbReference type="EMBL" id="PVNA01000002">
    <property type="protein sequence ID" value="PRX14527.1"/>
    <property type="molecule type" value="Genomic_DNA"/>
</dbReference>
<proteinExistence type="predicted"/>
<protein>
    <submittedName>
        <fullName evidence="1">Uncharacterized protein</fullName>
    </submittedName>
</protein>
<evidence type="ECO:0000313" key="1">
    <source>
        <dbReference type="EMBL" id="PRX14527.1"/>
    </source>
</evidence>
<gene>
    <name evidence="1" type="ORF">LY02_01558</name>
</gene>